<evidence type="ECO:0000256" key="5">
    <source>
        <dbReference type="ARBA" id="ARBA00023136"/>
    </source>
</evidence>
<sequence>MAAGTAGSVSRWALLLAVPTAALGVSLAWQLAAPAQPQPSSMVRVIADCMGALVLGLAAIGRLQTSGRRKVVSQQDLWRPMAIAAGVWTVAEIVLLAFEASDVESSRVSDLGASQFLSFLTHISSGQVGIAAVACTAGLVAYAAVAFRQNANWSADPALVLSALALVIRPITGHMSLQPFGALLGATHALAAGLWFGLLAALALLVRTRGGWAELLPRYSEWAWRFVVVLTVSGVVNAAVRIGAFGPLFDTAYGRVVLAKTVVLVLLVGLGWWWRRTWVRQAAAHRMEADESLRRAIIEVVAMAVVFGLAAALATTA</sequence>
<organism evidence="8 9">
    <name type="scientific">Antrihabitans stalagmiti</name>
    <dbReference type="NCBI Taxonomy" id="2799499"/>
    <lineage>
        <taxon>Bacteria</taxon>
        <taxon>Bacillati</taxon>
        <taxon>Actinomycetota</taxon>
        <taxon>Actinomycetes</taxon>
        <taxon>Mycobacteriales</taxon>
        <taxon>Nocardiaceae</taxon>
        <taxon>Antrihabitans</taxon>
    </lineage>
</organism>
<dbReference type="GO" id="GO:0005886">
    <property type="term" value="C:plasma membrane"/>
    <property type="evidence" value="ECO:0007669"/>
    <property type="project" value="UniProtKB-SubCell"/>
</dbReference>
<gene>
    <name evidence="8" type="ORF">JGU71_13090</name>
</gene>
<keyword evidence="3 6" id="KW-0812">Transmembrane</keyword>
<dbReference type="AlphaFoldDB" id="A0A934U3G6"/>
<feature type="transmembrane region" description="Helical" evidence="6">
    <location>
        <begin position="12"/>
        <end position="33"/>
    </location>
</feature>
<name>A0A934U3G6_9NOCA</name>
<protein>
    <submittedName>
        <fullName evidence="8">CopD family protein</fullName>
    </submittedName>
</protein>
<evidence type="ECO:0000256" key="3">
    <source>
        <dbReference type="ARBA" id="ARBA00022692"/>
    </source>
</evidence>
<dbReference type="PANTHER" id="PTHR34820">
    <property type="entry name" value="INNER MEMBRANE PROTEIN YEBZ"/>
    <property type="match status" value="1"/>
</dbReference>
<evidence type="ECO:0000256" key="4">
    <source>
        <dbReference type="ARBA" id="ARBA00022989"/>
    </source>
</evidence>
<evidence type="ECO:0000313" key="9">
    <source>
        <dbReference type="Proteomes" id="UP000655868"/>
    </source>
</evidence>
<evidence type="ECO:0000256" key="2">
    <source>
        <dbReference type="ARBA" id="ARBA00022475"/>
    </source>
</evidence>
<dbReference type="PANTHER" id="PTHR34820:SF4">
    <property type="entry name" value="INNER MEMBRANE PROTEIN YEBZ"/>
    <property type="match status" value="1"/>
</dbReference>
<evidence type="ECO:0000256" key="6">
    <source>
        <dbReference type="SAM" id="Phobius"/>
    </source>
</evidence>
<comment type="subcellular location">
    <subcellularLocation>
        <location evidence="1">Cell membrane</location>
        <topology evidence="1">Multi-pass membrane protein</topology>
    </subcellularLocation>
</comment>
<reference evidence="8" key="1">
    <citation type="submission" date="2020-12" db="EMBL/GenBank/DDBJ databases">
        <title>Antrihabitans popcorni sp. nov. and Antrihabitans auranticaus sp. nov., isolated from a larva cave.</title>
        <authorList>
            <person name="Lee S.D."/>
            <person name="Kim I.S."/>
        </authorList>
    </citation>
    <scope>NUCLEOTIDE SEQUENCE</scope>
    <source>
        <strain evidence="8">YC3-6</strain>
    </source>
</reference>
<accession>A0A934U3G6</accession>
<feature type="transmembrane region" description="Helical" evidence="6">
    <location>
        <begin position="77"/>
        <end position="98"/>
    </location>
</feature>
<feature type="transmembrane region" description="Helical" evidence="6">
    <location>
        <begin position="128"/>
        <end position="147"/>
    </location>
</feature>
<keyword evidence="9" id="KW-1185">Reference proteome</keyword>
<dbReference type="RefSeq" id="WP_199704614.1">
    <property type="nucleotide sequence ID" value="NZ_JAEMNV010000004.1"/>
</dbReference>
<comment type="caution">
    <text evidence="8">The sequence shown here is derived from an EMBL/GenBank/DDBJ whole genome shotgun (WGS) entry which is preliminary data.</text>
</comment>
<dbReference type="InterPro" id="IPR008457">
    <property type="entry name" value="Cu-R_CopD_dom"/>
</dbReference>
<keyword evidence="5 6" id="KW-0472">Membrane</keyword>
<dbReference type="Pfam" id="PF05425">
    <property type="entry name" value="CopD"/>
    <property type="match status" value="1"/>
</dbReference>
<dbReference type="GO" id="GO:0006825">
    <property type="term" value="P:copper ion transport"/>
    <property type="evidence" value="ECO:0007669"/>
    <property type="project" value="InterPro"/>
</dbReference>
<proteinExistence type="predicted"/>
<evidence type="ECO:0000259" key="7">
    <source>
        <dbReference type="Pfam" id="PF05425"/>
    </source>
</evidence>
<feature type="transmembrane region" description="Helical" evidence="6">
    <location>
        <begin position="45"/>
        <end position="65"/>
    </location>
</feature>
<feature type="transmembrane region" description="Helical" evidence="6">
    <location>
        <begin position="252"/>
        <end position="275"/>
    </location>
</feature>
<feature type="transmembrane region" description="Helical" evidence="6">
    <location>
        <begin position="296"/>
        <end position="314"/>
    </location>
</feature>
<feature type="transmembrane region" description="Helical" evidence="6">
    <location>
        <begin position="226"/>
        <end position="246"/>
    </location>
</feature>
<evidence type="ECO:0000313" key="8">
    <source>
        <dbReference type="EMBL" id="MBJ8339824.1"/>
    </source>
</evidence>
<dbReference type="EMBL" id="JAEMNV010000004">
    <property type="protein sequence ID" value="MBJ8339824.1"/>
    <property type="molecule type" value="Genomic_DNA"/>
</dbReference>
<dbReference type="Proteomes" id="UP000655868">
    <property type="component" value="Unassembled WGS sequence"/>
</dbReference>
<feature type="transmembrane region" description="Helical" evidence="6">
    <location>
        <begin position="159"/>
        <end position="177"/>
    </location>
</feature>
<evidence type="ECO:0000256" key="1">
    <source>
        <dbReference type="ARBA" id="ARBA00004651"/>
    </source>
</evidence>
<feature type="domain" description="Copper resistance protein D" evidence="7">
    <location>
        <begin position="214"/>
        <end position="313"/>
    </location>
</feature>
<dbReference type="InterPro" id="IPR032694">
    <property type="entry name" value="CopC/D"/>
</dbReference>
<feature type="transmembrane region" description="Helical" evidence="6">
    <location>
        <begin position="183"/>
        <end position="206"/>
    </location>
</feature>
<keyword evidence="2" id="KW-1003">Cell membrane</keyword>
<keyword evidence="4 6" id="KW-1133">Transmembrane helix</keyword>